<keyword evidence="3" id="KW-1185">Reference proteome</keyword>
<proteinExistence type="predicted"/>
<comment type="caution">
    <text evidence="2">The sequence shown here is derived from an EMBL/GenBank/DDBJ whole genome shotgun (WGS) entry which is preliminary data.</text>
</comment>
<dbReference type="AlphaFoldDB" id="A0A4Y2CSH0"/>
<reference evidence="2 3" key="1">
    <citation type="journal article" date="2019" name="Sci. Rep.">
        <title>Orb-weaving spider Araneus ventricosus genome elucidates the spidroin gene catalogue.</title>
        <authorList>
            <person name="Kono N."/>
            <person name="Nakamura H."/>
            <person name="Ohtoshi R."/>
            <person name="Moran D.A.P."/>
            <person name="Shinohara A."/>
            <person name="Yoshida Y."/>
            <person name="Fujiwara M."/>
            <person name="Mori M."/>
            <person name="Tomita M."/>
            <person name="Arakawa K."/>
        </authorList>
    </citation>
    <scope>NUCLEOTIDE SEQUENCE [LARGE SCALE GENOMIC DNA]</scope>
</reference>
<dbReference type="Proteomes" id="UP000499080">
    <property type="component" value="Unassembled WGS sequence"/>
</dbReference>
<evidence type="ECO:0000256" key="1">
    <source>
        <dbReference type="SAM" id="MobiDB-lite"/>
    </source>
</evidence>
<organism evidence="2 3">
    <name type="scientific">Araneus ventricosus</name>
    <name type="common">Orbweaver spider</name>
    <name type="synonym">Epeira ventricosa</name>
    <dbReference type="NCBI Taxonomy" id="182803"/>
    <lineage>
        <taxon>Eukaryota</taxon>
        <taxon>Metazoa</taxon>
        <taxon>Ecdysozoa</taxon>
        <taxon>Arthropoda</taxon>
        <taxon>Chelicerata</taxon>
        <taxon>Arachnida</taxon>
        <taxon>Araneae</taxon>
        <taxon>Araneomorphae</taxon>
        <taxon>Entelegynae</taxon>
        <taxon>Araneoidea</taxon>
        <taxon>Araneidae</taxon>
        <taxon>Araneus</taxon>
    </lineage>
</organism>
<feature type="region of interest" description="Disordered" evidence="1">
    <location>
        <begin position="58"/>
        <end position="85"/>
    </location>
</feature>
<sequence>MDGIQSGSKGGFLTIRGSDDMVAVTPFKSRRDPKQFYNMLNRSLNAIKTDLNNCLVPDVDEDKRKRSEGPSQSPKPSKKAKKIII</sequence>
<evidence type="ECO:0000313" key="2">
    <source>
        <dbReference type="EMBL" id="GBM07402.1"/>
    </source>
</evidence>
<gene>
    <name evidence="2" type="ORF">AVEN_26478_1</name>
</gene>
<feature type="compositionally biased region" description="Basic residues" evidence="1">
    <location>
        <begin position="76"/>
        <end position="85"/>
    </location>
</feature>
<accession>A0A4Y2CSH0</accession>
<name>A0A4Y2CSH0_ARAVE</name>
<protein>
    <submittedName>
        <fullName evidence="2">Uncharacterized protein</fullName>
    </submittedName>
</protein>
<dbReference type="EMBL" id="BGPR01000242">
    <property type="protein sequence ID" value="GBM07402.1"/>
    <property type="molecule type" value="Genomic_DNA"/>
</dbReference>
<evidence type="ECO:0000313" key="3">
    <source>
        <dbReference type="Proteomes" id="UP000499080"/>
    </source>
</evidence>